<dbReference type="AlphaFoldDB" id="A0AA39VBX8"/>
<evidence type="ECO:0000313" key="2">
    <source>
        <dbReference type="EMBL" id="KAK0574135.1"/>
    </source>
</evidence>
<dbReference type="Proteomes" id="UP001168877">
    <property type="component" value="Unassembled WGS sequence"/>
</dbReference>
<feature type="region of interest" description="Disordered" evidence="1">
    <location>
        <begin position="35"/>
        <end position="62"/>
    </location>
</feature>
<protein>
    <submittedName>
        <fullName evidence="2">Uncharacterized protein</fullName>
    </submittedName>
</protein>
<organism evidence="2 3">
    <name type="scientific">Acer saccharum</name>
    <name type="common">Sugar maple</name>
    <dbReference type="NCBI Taxonomy" id="4024"/>
    <lineage>
        <taxon>Eukaryota</taxon>
        <taxon>Viridiplantae</taxon>
        <taxon>Streptophyta</taxon>
        <taxon>Embryophyta</taxon>
        <taxon>Tracheophyta</taxon>
        <taxon>Spermatophyta</taxon>
        <taxon>Magnoliopsida</taxon>
        <taxon>eudicotyledons</taxon>
        <taxon>Gunneridae</taxon>
        <taxon>Pentapetalae</taxon>
        <taxon>rosids</taxon>
        <taxon>malvids</taxon>
        <taxon>Sapindales</taxon>
        <taxon>Sapindaceae</taxon>
        <taxon>Hippocastanoideae</taxon>
        <taxon>Acereae</taxon>
        <taxon>Acer</taxon>
    </lineage>
</organism>
<proteinExistence type="predicted"/>
<feature type="region of interest" description="Disordered" evidence="1">
    <location>
        <begin position="81"/>
        <end position="104"/>
    </location>
</feature>
<accession>A0AA39VBX8</accession>
<evidence type="ECO:0000313" key="3">
    <source>
        <dbReference type="Proteomes" id="UP001168877"/>
    </source>
</evidence>
<reference evidence="2" key="2">
    <citation type="submission" date="2023-06" db="EMBL/GenBank/DDBJ databases">
        <authorList>
            <person name="Swenson N.G."/>
            <person name="Wegrzyn J.L."/>
            <person name="Mcevoy S.L."/>
        </authorList>
    </citation>
    <scope>NUCLEOTIDE SEQUENCE</scope>
    <source>
        <strain evidence="2">NS2018</strain>
        <tissue evidence="2">Leaf</tissue>
    </source>
</reference>
<comment type="caution">
    <text evidence="2">The sequence shown here is derived from an EMBL/GenBank/DDBJ whole genome shotgun (WGS) entry which is preliminary data.</text>
</comment>
<evidence type="ECO:0000256" key="1">
    <source>
        <dbReference type="SAM" id="MobiDB-lite"/>
    </source>
</evidence>
<feature type="compositionally biased region" description="Basic and acidic residues" evidence="1">
    <location>
        <begin position="35"/>
        <end position="56"/>
    </location>
</feature>
<keyword evidence="3" id="KW-1185">Reference proteome</keyword>
<reference evidence="2" key="1">
    <citation type="journal article" date="2022" name="Plant J.">
        <title>Strategies of tolerance reflected in two North American maple genomes.</title>
        <authorList>
            <person name="McEvoy S.L."/>
            <person name="Sezen U.U."/>
            <person name="Trouern-Trend A."/>
            <person name="McMahon S.M."/>
            <person name="Schaberg P.G."/>
            <person name="Yang J."/>
            <person name="Wegrzyn J.L."/>
            <person name="Swenson N.G."/>
        </authorList>
    </citation>
    <scope>NUCLEOTIDE SEQUENCE</scope>
    <source>
        <strain evidence="2">NS2018</strain>
    </source>
</reference>
<name>A0AA39VBX8_ACESA</name>
<dbReference type="EMBL" id="JAUESC010000387">
    <property type="protein sequence ID" value="KAK0574135.1"/>
    <property type="molecule type" value="Genomic_DNA"/>
</dbReference>
<gene>
    <name evidence="2" type="ORF">LWI29_018737</name>
</gene>
<sequence>MASSKDGSQSLHSVNTFGLVDARRRQRRWIDDCQDDKDYKSYKGQEGRDARDHRELSLQGGADRYDRDRVKFVRKDRYGNLMRRSRSASTDEDIPPRRHRSTIPPVRYNLRNAQIMGRISKDPYGLTIRQKFNEHGEPEGEREILLRRMEALERRQGKRT</sequence>